<evidence type="ECO:0000256" key="1">
    <source>
        <dbReference type="ARBA" id="ARBA00023268"/>
    </source>
</evidence>
<dbReference type="InterPro" id="IPR041577">
    <property type="entry name" value="RT_RNaseH_2"/>
</dbReference>
<dbReference type="AlphaFoldDB" id="A0A0B1TSZ7"/>
<keyword evidence="4" id="KW-1185">Reference proteome</keyword>
<dbReference type="OrthoDB" id="5841601at2759"/>
<dbReference type="EMBL" id="KN549300">
    <property type="protein sequence ID" value="KHJ98540.1"/>
    <property type="molecule type" value="Genomic_DNA"/>
</dbReference>
<reference evidence="3 4" key="1">
    <citation type="submission" date="2014-03" db="EMBL/GenBank/DDBJ databases">
        <title>Draft genome of the hookworm Oesophagostomum dentatum.</title>
        <authorList>
            <person name="Mitreva M."/>
        </authorList>
    </citation>
    <scope>NUCLEOTIDE SEQUENCE [LARGE SCALE GENOMIC DNA]</scope>
    <source>
        <strain evidence="3 4">OD-Hann</strain>
    </source>
</reference>
<dbReference type="Pfam" id="PF17919">
    <property type="entry name" value="RT_RNaseH_2"/>
    <property type="match status" value="1"/>
</dbReference>
<evidence type="ECO:0000313" key="4">
    <source>
        <dbReference type="Proteomes" id="UP000053660"/>
    </source>
</evidence>
<dbReference type="PANTHER" id="PTHR37984">
    <property type="entry name" value="PROTEIN CBG26694"/>
    <property type="match status" value="1"/>
</dbReference>
<gene>
    <name evidence="3" type="ORF">OESDEN_01477</name>
</gene>
<feature type="domain" description="Reverse transcriptase/retrotransposon-derived protein RNase H-like" evidence="2">
    <location>
        <begin position="43"/>
        <end position="114"/>
    </location>
</feature>
<dbReference type="SUPFAM" id="SSF56672">
    <property type="entry name" value="DNA/RNA polymerases"/>
    <property type="match status" value="1"/>
</dbReference>
<evidence type="ECO:0000313" key="3">
    <source>
        <dbReference type="EMBL" id="KHJ98540.1"/>
    </source>
</evidence>
<dbReference type="PANTHER" id="PTHR37984:SF5">
    <property type="entry name" value="PROTEIN NYNRIN-LIKE"/>
    <property type="match status" value="1"/>
</dbReference>
<name>A0A0B1TSZ7_OESDE</name>
<keyword evidence="1" id="KW-0511">Multifunctional enzyme</keyword>
<dbReference type="GO" id="GO:0003824">
    <property type="term" value="F:catalytic activity"/>
    <property type="evidence" value="ECO:0007669"/>
    <property type="project" value="UniProtKB-KW"/>
</dbReference>
<protein>
    <recommendedName>
        <fullName evidence="2">Reverse transcriptase/retrotransposon-derived protein RNase H-like domain-containing protein</fullName>
    </recommendedName>
</protein>
<proteinExistence type="predicted"/>
<organism evidence="3 4">
    <name type="scientific">Oesophagostomum dentatum</name>
    <name type="common">Nodular worm</name>
    <dbReference type="NCBI Taxonomy" id="61180"/>
    <lineage>
        <taxon>Eukaryota</taxon>
        <taxon>Metazoa</taxon>
        <taxon>Ecdysozoa</taxon>
        <taxon>Nematoda</taxon>
        <taxon>Chromadorea</taxon>
        <taxon>Rhabditida</taxon>
        <taxon>Rhabditina</taxon>
        <taxon>Rhabditomorpha</taxon>
        <taxon>Strongyloidea</taxon>
        <taxon>Strongylidae</taxon>
        <taxon>Oesophagostomum</taxon>
    </lineage>
</organism>
<dbReference type="InterPro" id="IPR043502">
    <property type="entry name" value="DNA/RNA_pol_sf"/>
</dbReference>
<evidence type="ECO:0000259" key="2">
    <source>
        <dbReference type="Pfam" id="PF17919"/>
    </source>
</evidence>
<accession>A0A0B1TSZ7</accession>
<dbReference type="InterPro" id="IPR050951">
    <property type="entry name" value="Retrovirus_Pol_polyprotein"/>
</dbReference>
<sequence length="143" mass="16034">MSEIKYLGDVIDRSGRRPNPEKIHAITEMSPPKDVAQLHSFLWSPDCNDVFEKAKKVPASPLLLTQYDPKQGLKVAADASEYAVRAVILHRFADGTEKAISHASRNMAYREEICADRKIRASASLCGAEIPLLPFRTIFHYSH</sequence>
<dbReference type="Proteomes" id="UP000053660">
    <property type="component" value="Unassembled WGS sequence"/>
</dbReference>